<gene>
    <name evidence="2" type="primary">MPUL0F00560</name>
    <name evidence="2" type="ORF">METSCH_F00560</name>
</gene>
<keyword evidence="2" id="KW-0489">Methyltransferase</keyword>
<evidence type="ECO:0000313" key="2">
    <source>
        <dbReference type="EMBL" id="QBM90475.1"/>
    </source>
</evidence>
<dbReference type="PANTHER" id="PTHR11538:SF26">
    <property type="entry name" value="FERREDOXIN-FOLD ANTICODON-BINDING DOMAIN-CONTAINING PROTEIN 1"/>
    <property type="match status" value="1"/>
</dbReference>
<dbReference type="Pfam" id="PF10354">
    <property type="entry name" value="BMT5-like"/>
    <property type="match status" value="1"/>
</dbReference>
<name>A0A4P6XUG0_9ASCO</name>
<feature type="domain" description="25S rRNA (uridine-N(3))-methyltransferase BMT5-like" evidence="1">
    <location>
        <begin position="111"/>
        <end position="308"/>
    </location>
</feature>
<evidence type="ECO:0000259" key="1">
    <source>
        <dbReference type="Pfam" id="PF10354"/>
    </source>
</evidence>
<keyword evidence="3" id="KW-1185">Reference proteome</keyword>
<sequence>MPDCDFKYGLKIYETHREDHLADVFTTSNKGVMGRKLKGRIFQAKGLKNALLNHVTNEKHKEDQLKSLEGQMQLQKGKANSIKRGGASKSAPKKLVQKKAFVPFNFSDTMLLVGEGDFSFACSLVRQNLIAPDDLIATGFDTEAEMLAKYPESQLNLDYLKESGVSVRHSIDATNLIQTLKVKPLSKSPNPSLFESGKRLNYVMFNFPHTGKGIKDMDRNIREHQKLVLGYYKSSIELFAVVNRRSNIKTSGYLSSEENTAEKIIMTLFDGEPYISWGVKALARSVGYRVERSGELDWLHFAGYHHRRTNSMKDTTKPAADRNARIYLFDKALTKEEYERVTGKKSKKEDDSDDD</sequence>
<dbReference type="AlphaFoldDB" id="A0A4P6XUG0"/>
<dbReference type="PANTHER" id="PTHR11538">
    <property type="entry name" value="PHENYLALANYL-TRNA SYNTHETASE"/>
    <property type="match status" value="1"/>
</dbReference>
<evidence type="ECO:0000313" key="3">
    <source>
        <dbReference type="Proteomes" id="UP000292447"/>
    </source>
</evidence>
<dbReference type="GO" id="GO:0070042">
    <property type="term" value="F:rRNA (uridine-N3-)-methyltransferase activity"/>
    <property type="evidence" value="ECO:0007669"/>
    <property type="project" value="InterPro"/>
</dbReference>
<proteinExistence type="predicted"/>
<dbReference type="InterPro" id="IPR019446">
    <property type="entry name" value="BMT5-like"/>
</dbReference>
<organism evidence="2 3">
    <name type="scientific">Metschnikowia aff. pulcherrima</name>
    <dbReference type="NCBI Taxonomy" id="2163413"/>
    <lineage>
        <taxon>Eukaryota</taxon>
        <taxon>Fungi</taxon>
        <taxon>Dikarya</taxon>
        <taxon>Ascomycota</taxon>
        <taxon>Saccharomycotina</taxon>
        <taxon>Pichiomycetes</taxon>
        <taxon>Metschnikowiaceae</taxon>
        <taxon>Metschnikowia</taxon>
    </lineage>
</organism>
<reference evidence="3" key="1">
    <citation type="submission" date="2019-03" db="EMBL/GenBank/DDBJ databases">
        <title>Snf2 controls pulcherriminic acid biosynthesis and connects pigmentation and antifungal activity of the yeast Metschnikowia pulcherrima.</title>
        <authorList>
            <person name="Gore-Lloyd D."/>
            <person name="Sumann I."/>
            <person name="Brachmann A.O."/>
            <person name="Schneeberger K."/>
            <person name="Ortiz-Merino R.A."/>
            <person name="Moreno-Beltran M."/>
            <person name="Schlaefli M."/>
            <person name="Kirner P."/>
            <person name="Santos Kron A."/>
            <person name="Wolfe K.H."/>
            <person name="Piel J."/>
            <person name="Ahrens C.H."/>
            <person name="Henk D."/>
            <person name="Freimoser F.M."/>
        </authorList>
    </citation>
    <scope>NUCLEOTIDE SEQUENCE [LARGE SCALE GENOMIC DNA]</scope>
    <source>
        <strain evidence="3">APC 1.2</strain>
    </source>
</reference>
<dbReference type="GO" id="GO:0070475">
    <property type="term" value="P:rRNA base methylation"/>
    <property type="evidence" value="ECO:0007669"/>
    <property type="project" value="InterPro"/>
</dbReference>
<dbReference type="EMBL" id="CP034461">
    <property type="protein sequence ID" value="QBM90475.1"/>
    <property type="molecule type" value="Genomic_DNA"/>
</dbReference>
<protein>
    <submittedName>
        <fullName evidence="2">25S rRNA (Uracil2634-N3)-methyltransferase</fullName>
    </submittedName>
</protein>
<dbReference type="Proteomes" id="UP000292447">
    <property type="component" value="Chromosome VI"/>
</dbReference>
<dbReference type="STRING" id="2163413.A0A4P6XUG0"/>
<keyword evidence="2" id="KW-0808">Transferase</keyword>
<accession>A0A4P6XUG0</accession>
<dbReference type="GO" id="GO:0005737">
    <property type="term" value="C:cytoplasm"/>
    <property type="evidence" value="ECO:0007669"/>
    <property type="project" value="TreeGrafter"/>
</dbReference>